<evidence type="ECO:0000256" key="5">
    <source>
        <dbReference type="PIRNR" id="PIRNR000197"/>
    </source>
</evidence>
<accession>A0A0D6JB27</accession>
<comment type="function">
    <text evidence="5">Oxidizes proline to glutamate for use as a carbon and nitrogen source.</text>
</comment>
<keyword evidence="3 5" id="KW-0520">NAD</keyword>
<dbReference type="GO" id="GO:0010133">
    <property type="term" value="P:L-proline catabolic process to L-glutamate"/>
    <property type="evidence" value="ECO:0007669"/>
    <property type="project" value="UniProtKB-UniRule"/>
</dbReference>
<evidence type="ECO:0000259" key="10">
    <source>
        <dbReference type="Pfam" id="PF14850"/>
    </source>
</evidence>
<dbReference type="GO" id="GO:0003700">
    <property type="term" value="F:DNA-binding transcription factor activity"/>
    <property type="evidence" value="ECO:0007669"/>
    <property type="project" value="InterPro"/>
</dbReference>
<dbReference type="PIRSF" id="PIRSF000197">
    <property type="entry name" value="Bifunct_PutA"/>
    <property type="match status" value="1"/>
</dbReference>
<keyword evidence="5" id="KW-0285">Flavoprotein</keyword>
<feature type="domain" description="Proline dehydrogenase PutA" evidence="10">
    <location>
        <begin position="77"/>
        <end position="190"/>
    </location>
</feature>
<dbReference type="GO" id="GO:0003677">
    <property type="term" value="F:DNA binding"/>
    <property type="evidence" value="ECO:0007669"/>
    <property type="project" value="UniProtKB-KW"/>
</dbReference>
<dbReference type="Pfam" id="PF00171">
    <property type="entry name" value="Aldedh"/>
    <property type="match status" value="1"/>
</dbReference>
<dbReference type="Gene3D" id="3.40.605.10">
    <property type="entry name" value="Aldehyde Dehydrogenase, Chain A, domain 1"/>
    <property type="match status" value="1"/>
</dbReference>
<dbReference type="FunFam" id="3.40.309.10:FF:000005">
    <property type="entry name" value="1-pyrroline-5-carboxylate dehydrogenase 1"/>
    <property type="match status" value="1"/>
</dbReference>
<feature type="domain" description="Aldehyde dehydrogenase" evidence="8">
    <location>
        <begin position="591"/>
        <end position="1044"/>
    </location>
</feature>
<dbReference type="GO" id="GO:0009898">
    <property type="term" value="C:cytoplasmic side of plasma membrane"/>
    <property type="evidence" value="ECO:0007669"/>
    <property type="project" value="TreeGrafter"/>
</dbReference>
<dbReference type="InterPro" id="IPR024082">
    <property type="entry name" value="PRODH_PutA_dom_II"/>
</dbReference>
<comment type="cofactor">
    <cofactor evidence="5">
        <name>FAD</name>
        <dbReference type="ChEBI" id="CHEBI:57692"/>
    </cofactor>
</comment>
<dbReference type="Gene3D" id="3.40.309.10">
    <property type="entry name" value="Aldehyde Dehydrogenase, Chain A, domain 2"/>
    <property type="match status" value="1"/>
</dbReference>
<dbReference type="SUPFAM" id="SSF51730">
    <property type="entry name" value="FAD-linked oxidoreductase"/>
    <property type="match status" value="1"/>
</dbReference>
<name>A0A0D6JB27_9HYPH</name>
<dbReference type="Pfam" id="PF14850">
    <property type="entry name" value="Pro_dh-DNA_bdg"/>
    <property type="match status" value="1"/>
</dbReference>
<dbReference type="NCBIfam" id="TIGR01238">
    <property type="entry name" value="D1pyr5carbox3"/>
    <property type="match status" value="1"/>
</dbReference>
<dbReference type="GO" id="GO:0004657">
    <property type="term" value="F:proline dehydrogenase activity"/>
    <property type="evidence" value="ECO:0007669"/>
    <property type="project" value="UniProtKB-UniRule"/>
</dbReference>
<dbReference type="EC" id="1.5.5.2" evidence="5"/>
<evidence type="ECO:0000259" key="9">
    <source>
        <dbReference type="Pfam" id="PF01619"/>
    </source>
</evidence>
<proteinExistence type="inferred from homology"/>
<dbReference type="InterPro" id="IPR016161">
    <property type="entry name" value="Ald_DH/histidinol_DH"/>
</dbReference>
<dbReference type="InterPro" id="IPR016162">
    <property type="entry name" value="Ald_DH_N"/>
</dbReference>
<dbReference type="SUPFAM" id="SSF53720">
    <property type="entry name" value="ALDH-like"/>
    <property type="match status" value="1"/>
</dbReference>
<dbReference type="SUPFAM" id="SSF81935">
    <property type="entry name" value="N-terminal domain of bifunctional PutA protein"/>
    <property type="match status" value="1"/>
</dbReference>
<dbReference type="InterPro" id="IPR024089">
    <property type="entry name" value="PRODH_PutA_dom_I/II"/>
</dbReference>
<keyword evidence="12" id="KW-1185">Reference proteome</keyword>
<keyword evidence="5" id="KW-0642">Proline metabolism</keyword>
<dbReference type="PANTHER" id="PTHR42862:SF1">
    <property type="entry name" value="DELTA-1-PYRROLINE-5-CARBOXYLATE DEHYDROGENASE 2, ISOFORM A-RELATED"/>
    <property type="match status" value="1"/>
</dbReference>
<feature type="active site" evidence="6">
    <location>
        <position position="856"/>
    </location>
</feature>
<dbReference type="EC" id="1.2.1.88" evidence="5"/>
<comment type="similarity">
    <text evidence="5">In the N-terminal section; belongs to the proline dehydrogenase family.</text>
</comment>
<comment type="similarity">
    <text evidence="5">In the C-terminal section; belongs to the aldehyde dehydrogenase family.</text>
</comment>
<dbReference type="Gene3D" id="3.20.20.220">
    <property type="match status" value="2"/>
</dbReference>
<dbReference type="EMBL" id="LN829119">
    <property type="protein sequence ID" value="CPR15365.1"/>
    <property type="molecule type" value="Genomic_DNA"/>
</dbReference>
<dbReference type="GO" id="GO:0003842">
    <property type="term" value="F:L-glutamate gamma-semialdehyde dehydrogenase activity"/>
    <property type="evidence" value="ECO:0007669"/>
    <property type="project" value="UniProtKB-UniRule"/>
</dbReference>
<dbReference type="InterPro" id="IPR005933">
    <property type="entry name" value="PutA_C"/>
</dbReference>
<comment type="pathway">
    <text evidence="1 5">Amino-acid degradation; L-proline degradation into L-glutamate; L-glutamate from L-proline: step 2/2.</text>
</comment>
<protein>
    <recommendedName>
        <fullName evidence="5">Bifunctional protein PutA</fullName>
    </recommendedName>
    <domain>
        <recommendedName>
            <fullName evidence="5">Proline dehydrogenase</fullName>
            <ecNumber evidence="5">1.5.5.2</ecNumber>
        </recommendedName>
        <alternativeName>
            <fullName evidence="5">Proline oxidase</fullName>
        </alternativeName>
    </domain>
    <domain>
        <recommendedName>
            <fullName evidence="5">Delta-1-pyrroline-5-carboxylate dehydrogenase</fullName>
            <shortName evidence="5">P5C dehydrogenase</shortName>
            <ecNumber evidence="5">1.2.1.88</ecNumber>
        </recommendedName>
        <alternativeName>
            <fullName evidence="5">L-glutamate gamma-semialdehyde dehydrogenase</fullName>
        </alternativeName>
    </domain>
</protein>
<dbReference type="PANTHER" id="PTHR42862">
    <property type="entry name" value="DELTA-1-PYRROLINE-5-CARBOXYLATE DEHYDROGENASE 1, ISOFORM A-RELATED"/>
    <property type="match status" value="1"/>
</dbReference>
<keyword evidence="5" id="KW-0238">DNA-binding</keyword>
<evidence type="ECO:0000259" key="8">
    <source>
        <dbReference type="Pfam" id="PF00171"/>
    </source>
</evidence>
<dbReference type="InterPro" id="IPR002872">
    <property type="entry name" value="Proline_DH_dom"/>
</dbReference>
<keyword evidence="5" id="KW-0274">FAD</keyword>
<comment type="catalytic activity">
    <reaction evidence="4 5">
        <text>L-glutamate 5-semialdehyde + NAD(+) + H2O = L-glutamate + NADH + 2 H(+)</text>
        <dbReference type="Rhea" id="RHEA:30235"/>
        <dbReference type="ChEBI" id="CHEBI:15377"/>
        <dbReference type="ChEBI" id="CHEBI:15378"/>
        <dbReference type="ChEBI" id="CHEBI:29985"/>
        <dbReference type="ChEBI" id="CHEBI:57540"/>
        <dbReference type="ChEBI" id="CHEBI:57945"/>
        <dbReference type="ChEBI" id="CHEBI:58066"/>
        <dbReference type="EC" id="1.2.1.88"/>
    </reaction>
</comment>
<dbReference type="InterPro" id="IPR050485">
    <property type="entry name" value="Proline_metab_enzyme"/>
</dbReference>
<comment type="catalytic activity">
    <reaction evidence="5">
        <text>L-proline + a quinone = (S)-1-pyrroline-5-carboxylate + a quinol + H(+)</text>
        <dbReference type="Rhea" id="RHEA:23784"/>
        <dbReference type="ChEBI" id="CHEBI:15378"/>
        <dbReference type="ChEBI" id="CHEBI:17388"/>
        <dbReference type="ChEBI" id="CHEBI:24646"/>
        <dbReference type="ChEBI" id="CHEBI:60039"/>
        <dbReference type="ChEBI" id="CHEBI:132124"/>
        <dbReference type="EC" id="1.5.5.2"/>
    </reaction>
</comment>
<keyword evidence="5" id="KW-0804">Transcription</keyword>
<evidence type="ECO:0000256" key="1">
    <source>
        <dbReference type="ARBA" id="ARBA00004786"/>
    </source>
</evidence>
<comment type="pathway">
    <text evidence="5">Amino-acid degradation; L-proline degradation into L-glutamate; L-glutamate from L-proline: step 1/2.</text>
</comment>
<keyword evidence="2 5" id="KW-0560">Oxidoreductase</keyword>
<evidence type="ECO:0000313" key="12">
    <source>
        <dbReference type="Proteomes" id="UP000033187"/>
    </source>
</evidence>
<dbReference type="Pfam" id="PF01619">
    <property type="entry name" value="Pro_dh"/>
    <property type="match status" value="1"/>
</dbReference>
<dbReference type="InterPro" id="IPR029041">
    <property type="entry name" value="FAD-linked_oxidoreductase-like"/>
</dbReference>
<dbReference type="InterPro" id="IPR016160">
    <property type="entry name" value="Ald_DH_CS_CYS"/>
</dbReference>
<keyword evidence="5" id="KW-0678">Repressor</keyword>
<reference evidence="12" key="1">
    <citation type="submission" date="2015-02" db="EMBL/GenBank/DDBJ databases">
        <authorList>
            <person name="Chooi Y.-H."/>
        </authorList>
    </citation>
    <scope>NUCLEOTIDE SEQUENCE [LARGE SCALE GENOMIC DNA]</scope>
    <source>
        <strain evidence="12">strain Y</strain>
    </source>
</reference>
<keyword evidence="5" id="KW-0805">Transcription regulation</keyword>
<dbReference type="NCBIfam" id="NF008869">
    <property type="entry name" value="PRK11904.1"/>
    <property type="match status" value="1"/>
</dbReference>
<feature type="region of interest" description="Disordered" evidence="7">
    <location>
        <begin position="520"/>
        <end position="540"/>
    </location>
</feature>
<organism evidence="11 12">
    <name type="scientific">Candidatus Filomicrobium marinum</name>
    <dbReference type="NCBI Taxonomy" id="1608628"/>
    <lineage>
        <taxon>Bacteria</taxon>
        <taxon>Pseudomonadati</taxon>
        <taxon>Pseudomonadota</taxon>
        <taxon>Alphaproteobacteria</taxon>
        <taxon>Hyphomicrobiales</taxon>
        <taxon>Hyphomicrobiaceae</taxon>
        <taxon>Filomicrobium</taxon>
    </lineage>
</organism>
<evidence type="ECO:0000256" key="6">
    <source>
        <dbReference type="PIRSR" id="PIRSR000197-1"/>
    </source>
</evidence>
<evidence type="ECO:0000256" key="3">
    <source>
        <dbReference type="ARBA" id="ARBA00023027"/>
    </source>
</evidence>
<dbReference type="AlphaFoldDB" id="A0A0D6JB27"/>
<dbReference type="PROSITE" id="PS00070">
    <property type="entry name" value="ALDEHYDE_DEHYDR_CYS"/>
    <property type="match status" value="1"/>
</dbReference>
<dbReference type="InterPro" id="IPR015590">
    <property type="entry name" value="Aldehyde_DH_dom"/>
</dbReference>
<dbReference type="KEGG" id="fil:BN1229_v1_0321"/>
<dbReference type="InterPro" id="IPR025703">
    <property type="entry name" value="Bifunct_PutA"/>
</dbReference>
<gene>
    <name evidence="11" type="ORF">YBN1229_v1_0326</name>
</gene>
<dbReference type="UniPathway" id="UPA00261">
    <property type="reaction ID" value="UER00373"/>
</dbReference>
<evidence type="ECO:0000256" key="4">
    <source>
        <dbReference type="ARBA" id="ARBA00048142"/>
    </source>
</evidence>
<dbReference type="InterPro" id="IPR016163">
    <property type="entry name" value="Ald_DH_C"/>
</dbReference>
<evidence type="ECO:0000256" key="2">
    <source>
        <dbReference type="ARBA" id="ARBA00023002"/>
    </source>
</evidence>
<feature type="domain" description="Proline dehydrogenase" evidence="9">
    <location>
        <begin position="200"/>
        <end position="499"/>
    </location>
</feature>
<dbReference type="KEGG" id="fiy:BN1229_v1_0326"/>
<evidence type="ECO:0000313" key="11">
    <source>
        <dbReference type="EMBL" id="CPR15365.1"/>
    </source>
</evidence>
<dbReference type="Proteomes" id="UP000033187">
    <property type="component" value="Chromosome 1"/>
</dbReference>
<evidence type="ECO:0000256" key="7">
    <source>
        <dbReference type="SAM" id="MobiDB-lite"/>
    </source>
</evidence>
<sequence length="1070" mass="116734">MAVMDSPLAIGGPTISALDLTTPDKDLAAAHLADEQRLVAELLAESELHDGERRRVSEVARQLVHCARANRHKFGGVDAFMREYGLSSEEGAILMCVAESLLRIPDHETQDQLIAEKIGEGAWDKHLGHSDSMFVNASTWGLMLTGRVVKLRDAKGASPISVLKRLVGRSGEPVIRQAIRRSVSILGDQFVLGRTIKDALARAQPLQERGYMFSYDMLGEAARTQADADRYFDRYMSALDAIAATTGPVMTQHPDTLMRRPSLSVKLSALHPRYEPGKEARLDDELLPKLMRLFTEARKQGISVTIDAEEQDRLELQLRMFGRAYEDPALHGWHGLGLAVQAYSKRMMPQLRWLRRLAERGGQRIPVRLVKGAYWDSEIKRAQELGLRDYPVFTRKLHTDLSFISGVRFLLSDRKAFYPQFATHNAQSLAAVYVAAANTPFEFQRLHGMGEALYEEVVGDSRLGSVCRIYAPVGGHEDLLPYLVRRLLENGANTSFVNRLADEDAPIAEIVRDPVAVLQSERDGTGPAQPNPIPRPRDIFEPHRRASAGLALADRTVRSELLSGMASALLSPFEVGPLIDGELTLGDARPHRMVCPHDHRQDIGQVHWSDAHHIEAAISSACRNAEAWDLTPVDERARILERAANLFESQRTQLMAVIVREAGKTVTAAHDDVREAVDFLRYYANEARRLFSGPISLPGPTGERNEMTYRARGPFACISPWNFPIAIFTGQIAAALAAGNPVLAKPAEQTPLTAFLATRLLHQAGVPAGVLHLLPGYGTTGAALVRDPRVQGIAFTGSNAAAWAIQKGLADRRAAIVPLIAETGGLNAMIADSSALPEQVVRDVMRSAFDSAGQRCSAARMLFVHEDIALRTLSMLAGAIEELSLGDPMDYATDIGPVIDEQAQDTLDAHKLHLGREAQLIADGGMPEDCRAGTYVSPAAYEIERIDILKSEVFGPILYVGRYQGGMLDKVIDAINATGYGLTLGLHSRINSVADHVARRAKVGNLYVNRNQIGALVGAQPFGGEGLSGTGPKAGGPNYVQRFATERVRSTDITATGGNLDLLRAGNGEA</sequence>
<dbReference type="CDD" id="cd07125">
    <property type="entry name" value="ALDH_PutA-P5CDH"/>
    <property type="match status" value="1"/>
</dbReference>
<feature type="active site" evidence="6">
    <location>
        <position position="822"/>
    </location>
</feature>